<dbReference type="Pfam" id="PF14322">
    <property type="entry name" value="SusD-like_3"/>
    <property type="match status" value="1"/>
</dbReference>
<evidence type="ECO:0000313" key="3">
    <source>
        <dbReference type="Proteomes" id="UP001500101"/>
    </source>
</evidence>
<dbReference type="PROSITE" id="PS51257">
    <property type="entry name" value="PROKAR_LIPOPROTEIN"/>
    <property type="match status" value="1"/>
</dbReference>
<dbReference type="RefSeq" id="WP_344675193.1">
    <property type="nucleotide sequence ID" value="NZ_BAAAZI010000011.1"/>
</dbReference>
<dbReference type="Gene3D" id="1.25.40.390">
    <property type="match status" value="1"/>
</dbReference>
<evidence type="ECO:0000313" key="2">
    <source>
        <dbReference type="EMBL" id="GAA4143800.1"/>
    </source>
</evidence>
<dbReference type="InterPro" id="IPR033985">
    <property type="entry name" value="SusD-like_N"/>
</dbReference>
<dbReference type="EMBL" id="BAAAZI010000011">
    <property type="protein sequence ID" value="GAA4143800.1"/>
    <property type="molecule type" value="Genomic_DNA"/>
</dbReference>
<feature type="domain" description="SusD-like N-terminal" evidence="1">
    <location>
        <begin position="19"/>
        <end position="204"/>
    </location>
</feature>
<evidence type="ECO:0000259" key="1">
    <source>
        <dbReference type="Pfam" id="PF14322"/>
    </source>
</evidence>
<dbReference type="InterPro" id="IPR011990">
    <property type="entry name" value="TPR-like_helical_dom_sf"/>
</dbReference>
<sequence length="481" mass="54776">MKKLIIYTLLLLGFSSCNKFLDVKPDDQVYEEEVFSNERGFTKALTGVYRAMASNGLYGRSLKYGVMDLMVGYWNVQADDIVSNDFKNFRYNNGTARGQIDAIWTGLYNAVHQTNIIISYLPNIEGKPNYDIIAGEAYGLRGYLHMEILKIFGPVISQEGINAIAIPYYLTPTHKPEKYKTAKEVLDLIEADLQKAAELLKEDPIIKIGRTGNQNNPNVGDYSALLDRRGIRMNYYAAKGLLARKSLLAGDSKVAYDRAMEVINELKETEAIRFVTFDDIYDDHKDLRFTPENLFAVYNNLSYFNFSNDFVKGNGHSVAYENNLDKIYESGTGSPYDLRFVWGIDGISEEYFVKFFSPENESIPDLVNHASHELQLMNLPELYFIASEVKIEDNLEEAVSLLQDFRAARGIYDDIPNSSKAEVQQALIDEVRREYIGEGFLFSFYKRKFLPIPVTGKIVQPSLAIYKFPIPLSEDLYNPKP</sequence>
<accession>A0ABP7YZP9</accession>
<reference evidence="3" key="1">
    <citation type="journal article" date="2019" name="Int. J. Syst. Evol. Microbiol.">
        <title>The Global Catalogue of Microorganisms (GCM) 10K type strain sequencing project: providing services to taxonomists for standard genome sequencing and annotation.</title>
        <authorList>
            <consortium name="The Broad Institute Genomics Platform"/>
            <consortium name="The Broad Institute Genome Sequencing Center for Infectious Disease"/>
            <person name="Wu L."/>
            <person name="Ma J."/>
        </authorList>
    </citation>
    <scope>NUCLEOTIDE SEQUENCE [LARGE SCALE GENOMIC DNA]</scope>
    <source>
        <strain evidence="3">JCM 16704</strain>
    </source>
</reference>
<comment type="caution">
    <text evidence="2">The sequence shown here is derived from an EMBL/GenBank/DDBJ whole genome shotgun (WGS) entry which is preliminary data.</text>
</comment>
<protein>
    <submittedName>
        <fullName evidence="2">RagB/SusD family nutrient uptake outer membrane protein</fullName>
    </submittedName>
</protein>
<dbReference type="Proteomes" id="UP001500101">
    <property type="component" value="Unassembled WGS sequence"/>
</dbReference>
<proteinExistence type="predicted"/>
<gene>
    <name evidence="2" type="ORF">GCM10022216_26050</name>
</gene>
<dbReference type="SUPFAM" id="SSF48452">
    <property type="entry name" value="TPR-like"/>
    <property type="match status" value="1"/>
</dbReference>
<name>A0ABP7YZP9_9SPHI</name>
<organism evidence="2 3">
    <name type="scientific">Sphingobacterium kyonggiense</name>
    <dbReference type="NCBI Taxonomy" id="714075"/>
    <lineage>
        <taxon>Bacteria</taxon>
        <taxon>Pseudomonadati</taxon>
        <taxon>Bacteroidota</taxon>
        <taxon>Sphingobacteriia</taxon>
        <taxon>Sphingobacteriales</taxon>
        <taxon>Sphingobacteriaceae</taxon>
        <taxon>Sphingobacterium</taxon>
    </lineage>
</organism>
<keyword evidence="3" id="KW-1185">Reference proteome</keyword>